<protein>
    <recommendedName>
        <fullName evidence="1">F-box domain-containing protein</fullName>
    </recommendedName>
</protein>
<dbReference type="SUPFAM" id="SSF81383">
    <property type="entry name" value="F-box domain"/>
    <property type="match status" value="1"/>
</dbReference>
<proteinExistence type="predicted"/>
<dbReference type="HOGENOM" id="CLU_030606_2_4_1"/>
<dbReference type="OMA" id="NDIGQHR"/>
<dbReference type="Gramene" id="OPUNC03G26030.1">
    <property type="protein sequence ID" value="OPUNC03G26030.1"/>
    <property type="gene ID" value="OPUNC03G26030"/>
</dbReference>
<evidence type="ECO:0000313" key="3">
    <source>
        <dbReference type="Proteomes" id="UP000026962"/>
    </source>
</evidence>
<dbReference type="AlphaFoldDB" id="A0A0E0KH42"/>
<reference evidence="2" key="2">
    <citation type="submission" date="2018-05" db="EMBL/GenBank/DDBJ databases">
        <title>OpunRS2 (Oryza punctata Reference Sequence Version 2).</title>
        <authorList>
            <person name="Zhang J."/>
            <person name="Kudrna D."/>
            <person name="Lee S."/>
            <person name="Talag J."/>
            <person name="Welchert J."/>
            <person name="Wing R.A."/>
        </authorList>
    </citation>
    <scope>NUCLEOTIDE SEQUENCE [LARGE SCALE GENOMIC DNA]</scope>
</reference>
<name>A0A0E0KH42_ORYPU</name>
<accession>A0A0E0KH42</accession>
<dbReference type="InterPro" id="IPR001810">
    <property type="entry name" value="F-box_dom"/>
</dbReference>
<dbReference type="PANTHER" id="PTHR34591:SF32">
    <property type="entry name" value="OS03G0653100 PROTEIN"/>
    <property type="match status" value="1"/>
</dbReference>
<sequence length="137" mass="14967">MEPTAAGSDTTSQLLPDDVLANILGRLPPRSLAAARCVCADWRAGIDDRRLLRSDLLPLSLVGIFICYGDLWFPEFFSRPPMSTTSSAATSGKLSFLPPEYQYICDHCNSLLLVGFSVINPATQQWSPLPSLSDTFT</sequence>
<dbReference type="InterPro" id="IPR036047">
    <property type="entry name" value="F-box-like_dom_sf"/>
</dbReference>
<dbReference type="PANTHER" id="PTHR34591">
    <property type="entry name" value="OS03G0653100 PROTEIN-RELATED"/>
    <property type="match status" value="1"/>
</dbReference>
<dbReference type="Pfam" id="PF00646">
    <property type="entry name" value="F-box"/>
    <property type="match status" value="1"/>
</dbReference>
<evidence type="ECO:0000313" key="2">
    <source>
        <dbReference type="EnsemblPlants" id="OPUNC03G26030.1"/>
    </source>
</evidence>
<evidence type="ECO:0000259" key="1">
    <source>
        <dbReference type="PROSITE" id="PS50181"/>
    </source>
</evidence>
<feature type="domain" description="F-box" evidence="1">
    <location>
        <begin position="9"/>
        <end position="55"/>
    </location>
</feature>
<dbReference type="Gene3D" id="1.20.1280.50">
    <property type="match status" value="1"/>
</dbReference>
<dbReference type="SMART" id="SM00256">
    <property type="entry name" value="FBOX"/>
    <property type="match status" value="1"/>
</dbReference>
<dbReference type="PROSITE" id="PS50181">
    <property type="entry name" value="FBOX"/>
    <property type="match status" value="1"/>
</dbReference>
<dbReference type="Proteomes" id="UP000026962">
    <property type="component" value="Chromosome 3"/>
</dbReference>
<organism evidence="2">
    <name type="scientific">Oryza punctata</name>
    <name type="common">Red rice</name>
    <dbReference type="NCBI Taxonomy" id="4537"/>
    <lineage>
        <taxon>Eukaryota</taxon>
        <taxon>Viridiplantae</taxon>
        <taxon>Streptophyta</taxon>
        <taxon>Embryophyta</taxon>
        <taxon>Tracheophyta</taxon>
        <taxon>Spermatophyta</taxon>
        <taxon>Magnoliopsida</taxon>
        <taxon>Liliopsida</taxon>
        <taxon>Poales</taxon>
        <taxon>Poaceae</taxon>
        <taxon>BOP clade</taxon>
        <taxon>Oryzoideae</taxon>
        <taxon>Oryzeae</taxon>
        <taxon>Oryzinae</taxon>
        <taxon>Oryza</taxon>
    </lineage>
</organism>
<reference evidence="2" key="1">
    <citation type="submission" date="2015-04" db="UniProtKB">
        <authorList>
            <consortium name="EnsemblPlants"/>
        </authorList>
    </citation>
    <scope>IDENTIFICATION</scope>
</reference>
<keyword evidence="3" id="KW-1185">Reference proteome</keyword>
<dbReference type="EnsemblPlants" id="OPUNC03G26030.1">
    <property type="protein sequence ID" value="OPUNC03G26030.1"/>
    <property type="gene ID" value="OPUNC03G26030"/>
</dbReference>